<dbReference type="Proteomes" id="UP001596052">
    <property type="component" value="Unassembled WGS sequence"/>
</dbReference>
<evidence type="ECO:0000256" key="1">
    <source>
        <dbReference type="SAM" id="MobiDB-lite"/>
    </source>
</evidence>
<sequence>MKLSRYQCVFLALASSAGFLHADIVTLKDGKKLEGNILSETPTSIRMRYHLTPKIMDEKDIPRSDIAEGGILKQKPEEVEILEIRKSFPTPDLMTAEKYEQLIQDQLRPFVNRYPGTKEAAEIEARIKEVQEEKEKVVAGGAKLEGKWLTREEAKAESLNIKAYTIRSAMLEKIQAKDYTGALKEFDKLVDPKSGNTASVYYPKAVTEILDVLTKYDKQLGQMIQEQPALQRIREEGLKKLIEPDLTRVNDAIKREKENWRTTYEQERKNSKWYTPYKYDLESLKTLSKTVAEEKEYLSGLDVGVISKVNEIIARMIRADAKAGKDKEALTKMGEAIMEGEAAAGAADEKTKEFYRAVFTNYRARHAYFAQQVSTPQQTQPAAAGAAGGSSAIGGTGQPGMDDKVAAALAAAAAGTTPGAVAPGAAPAPGAMPPAQPGYPAQQPGAVPQQPGYPQQPGQPGYGQPQQPGYPQQPGQPGYGQPQQPGYPQPQAAAPAAPAEEEGMSMMNMILIGVGVVALVLLLTLLGGGKKKKK</sequence>
<evidence type="ECO:0000313" key="5">
    <source>
        <dbReference type="Proteomes" id="UP001596052"/>
    </source>
</evidence>
<proteinExistence type="predicted"/>
<feature type="chain" id="PRO_5045574449" evidence="3">
    <location>
        <begin position="23"/>
        <end position="534"/>
    </location>
</feature>
<dbReference type="EMBL" id="JBHSMQ010000003">
    <property type="protein sequence ID" value="MFC5455438.1"/>
    <property type="molecule type" value="Genomic_DNA"/>
</dbReference>
<comment type="caution">
    <text evidence="4">The sequence shown here is derived from an EMBL/GenBank/DDBJ whole genome shotgun (WGS) entry which is preliminary data.</text>
</comment>
<protein>
    <submittedName>
        <fullName evidence="4">PTPDL family protein</fullName>
    </submittedName>
</protein>
<dbReference type="NCBIfam" id="NF041881">
    <property type="entry name" value="PTPDL_fam"/>
    <property type="match status" value="1"/>
</dbReference>
<evidence type="ECO:0000256" key="3">
    <source>
        <dbReference type="SAM" id="SignalP"/>
    </source>
</evidence>
<keyword evidence="2" id="KW-1133">Transmembrane helix</keyword>
<feature type="compositionally biased region" description="Gly residues" evidence="1">
    <location>
        <begin position="386"/>
        <end position="398"/>
    </location>
</feature>
<dbReference type="RefSeq" id="WP_377166515.1">
    <property type="nucleotide sequence ID" value="NZ_JBHSMQ010000003.1"/>
</dbReference>
<name>A0ABW0KRR3_9BACT</name>
<reference evidence="5" key="1">
    <citation type="journal article" date="2019" name="Int. J. Syst. Evol. Microbiol.">
        <title>The Global Catalogue of Microorganisms (GCM) 10K type strain sequencing project: providing services to taxonomists for standard genome sequencing and annotation.</title>
        <authorList>
            <consortium name="The Broad Institute Genomics Platform"/>
            <consortium name="The Broad Institute Genome Sequencing Center for Infectious Disease"/>
            <person name="Wu L."/>
            <person name="Ma J."/>
        </authorList>
    </citation>
    <scope>NUCLEOTIDE SEQUENCE [LARGE SCALE GENOMIC DNA]</scope>
    <source>
        <strain evidence="5">CGMCC 4.1469</strain>
    </source>
</reference>
<accession>A0ABW0KRR3</accession>
<feature type="compositionally biased region" description="Low complexity" evidence="1">
    <location>
        <begin position="438"/>
        <end position="498"/>
    </location>
</feature>
<feature type="region of interest" description="Disordered" evidence="1">
    <location>
        <begin position="424"/>
        <end position="499"/>
    </location>
</feature>
<keyword evidence="2" id="KW-0812">Transmembrane</keyword>
<feature type="compositionally biased region" description="Low complexity" evidence="1">
    <location>
        <begin position="373"/>
        <end position="385"/>
    </location>
</feature>
<evidence type="ECO:0000313" key="4">
    <source>
        <dbReference type="EMBL" id="MFC5455438.1"/>
    </source>
</evidence>
<organism evidence="4 5">
    <name type="scientific">Prosthecobacter fluviatilis</name>
    <dbReference type="NCBI Taxonomy" id="445931"/>
    <lineage>
        <taxon>Bacteria</taxon>
        <taxon>Pseudomonadati</taxon>
        <taxon>Verrucomicrobiota</taxon>
        <taxon>Verrucomicrobiia</taxon>
        <taxon>Verrucomicrobiales</taxon>
        <taxon>Verrucomicrobiaceae</taxon>
        <taxon>Prosthecobacter</taxon>
    </lineage>
</organism>
<keyword evidence="3" id="KW-0732">Signal</keyword>
<keyword evidence="5" id="KW-1185">Reference proteome</keyword>
<keyword evidence="2" id="KW-0472">Membrane</keyword>
<gene>
    <name evidence="4" type="ORF">ACFQDI_11260</name>
</gene>
<feature type="transmembrane region" description="Helical" evidence="2">
    <location>
        <begin position="506"/>
        <end position="526"/>
    </location>
</feature>
<feature type="region of interest" description="Disordered" evidence="1">
    <location>
        <begin position="373"/>
        <end position="398"/>
    </location>
</feature>
<evidence type="ECO:0000256" key="2">
    <source>
        <dbReference type="SAM" id="Phobius"/>
    </source>
</evidence>
<feature type="signal peptide" evidence="3">
    <location>
        <begin position="1"/>
        <end position="22"/>
    </location>
</feature>